<sequence length="201" mass="22208">MADTKEMPGTLVLNNISYKDSGIYTCAAVGNGQRLSVGIVLNVQYAPKNTSASISPMGEIQEGSFVLLTCNSSANPQNFNYEWYKWSGTSDTLIGSGQYFIFNKTYDINNGLYFCVAMNEIGSQKSTYIHLYVAGRTPRIKLELNWGLRVTSENFCRVCGVLTKGKVSKAQVQFPTASQVYVTLSKPIDLSVKQQTETSEF</sequence>
<evidence type="ECO:0000259" key="1">
    <source>
        <dbReference type="PROSITE" id="PS50835"/>
    </source>
</evidence>
<dbReference type="SUPFAM" id="SSF48726">
    <property type="entry name" value="Immunoglobulin"/>
    <property type="match status" value="2"/>
</dbReference>
<dbReference type="PROSITE" id="PS50835">
    <property type="entry name" value="IG_LIKE"/>
    <property type="match status" value="1"/>
</dbReference>
<dbReference type="Gene3D" id="2.60.40.10">
    <property type="entry name" value="Immunoglobulins"/>
    <property type="match status" value="2"/>
</dbReference>
<dbReference type="EMBL" id="JAATIS010000094">
    <property type="protein sequence ID" value="KAG2471020.1"/>
    <property type="molecule type" value="Genomic_DNA"/>
</dbReference>
<dbReference type="PANTHER" id="PTHR46013">
    <property type="entry name" value="VASCULAR CELL ADHESION MOLECULE 1"/>
    <property type="match status" value="1"/>
</dbReference>
<dbReference type="InterPro" id="IPR036179">
    <property type="entry name" value="Ig-like_dom_sf"/>
</dbReference>
<dbReference type="InterPro" id="IPR013783">
    <property type="entry name" value="Ig-like_fold"/>
</dbReference>
<dbReference type="Pfam" id="PF13895">
    <property type="entry name" value="Ig_2"/>
    <property type="match status" value="1"/>
</dbReference>
<proteinExistence type="predicted"/>
<gene>
    <name evidence="2" type="primary">Cd22_0</name>
    <name evidence="2" type="ORF">GTO96_0006329</name>
</gene>
<keyword evidence="3" id="KW-1185">Reference proteome</keyword>
<name>A0A8X7XKU7_POLSE</name>
<dbReference type="AlphaFoldDB" id="A0A8X7XKU7"/>
<protein>
    <submittedName>
        <fullName evidence="2">CD22 protein</fullName>
    </submittedName>
</protein>
<reference evidence="2 3" key="1">
    <citation type="journal article" date="2021" name="Cell">
        <title>Tracing the genetic footprints of vertebrate landing in non-teleost ray-finned fishes.</title>
        <authorList>
            <person name="Bi X."/>
            <person name="Wang K."/>
            <person name="Yang L."/>
            <person name="Pan H."/>
            <person name="Jiang H."/>
            <person name="Wei Q."/>
            <person name="Fang M."/>
            <person name="Yu H."/>
            <person name="Zhu C."/>
            <person name="Cai Y."/>
            <person name="He Y."/>
            <person name="Gan X."/>
            <person name="Zeng H."/>
            <person name="Yu D."/>
            <person name="Zhu Y."/>
            <person name="Jiang H."/>
            <person name="Qiu Q."/>
            <person name="Yang H."/>
            <person name="Zhang Y.E."/>
            <person name="Wang W."/>
            <person name="Zhu M."/>
            <person name="He S."/>
            <person name="Zhang G."/>
        </authorList>
    </citation>
    <scope>NUCLEOTIDE SEQUENCE [LARGE SCALE GENOMIC DNA]</scope>
    <source>
        <strain evidence="2">Bchr_013</strain>
    </source>
</reference>
<dbReference type="PANTHER" id="PTHR46013:SF4">
    <property type="entry name" value="B-CELL RECEPTOR CD22-RELATED"/>
    <property type="match status" value="1"/>
</dbReference>
<evidence type="ECO:0000313" key="2">
    <source>
        <dbReference type="EMBL" id="KAG2471020.1"/>
    </source>
</evidence>
<organism evidence="2 3">
    <name type="scientific">Polypterus senegalus</name>
    <name type="common">Senegal bichir</name>
    <dbReference type="NCBI Taxonomy" id="55291"/>
    <lineage>
        <taxon>Eukaryota</taxon>
        <taxon>Metazoa</taxon>
        <taxon>Chordata</taxon>
        <taxon>Craniata</taxon>
        <taxon>Vertebrata</taxon>
        <taxon>Euteleostomi</taxon>
        <taxon>Actinopterygii</taxon>
        <taxon>Polypteriformes</taxon>
        <taxon>Polypteridae</taxon>
        <taxon>Polypterus</taxon>
    </lineage>
</organism>
<evidence type="ECO:0000313" key="3">
    <source>
        <dbReference type="Proteomes" id="UP000886611"/>
    </source>
</evidence>
<comment type="caution">
    <text evidence="2">The sequence shown here is derived from an EMBL/GenBank/DDBJ whole genome shotgun (WGS) entry which is preliminary data.</text>
</comment>
<feature type="non-terminal residue" evidence="2">
    <location>
        <position position="201"/>
    </location>
</feature>
<dbReference type="InterPro" id="IPR003599">
    <property type="entry name" value="Ig_sub"/>
</dbReference>
<feature type="domain" description="Ig-like" evidence="1">
    <location>
        <begin position="47"/>
        <end position="130"/>
    </location>
</feature>
<dbReference type="InterPro" id="IPR007110">
    <property type="entry name" value="Ig-like_dom"/>
</dbReference>
<dbReference type="SMART" id="SM00409">
    <property type="entry name" value="IG"/>
    <property type="match status" value="2"/>
</dbReference>
<accession>A0A8X7XKU7</accession>
<feature type="non-terminal residue" evidence="2">
    <location>
        <position position="1"/>
    </location>
</feature>
<dbReference type="Proteomes" id="UP000886611">
    <property type="component" value="Unassembled WGS sequence"/>
</dbReference>